<sequence>MNQNASLRGVARPRTGTAGFSLIELMVAMLLGFLVVAAAGGVFLSNKRVYASSETIGRIQENTRVAFELMSRDVREAGGNPCGSASVPVNILEGTNDIFWDRFNEGLTGYDGGDALPMTATGTGVAQRVAGTDAIEVHSALDGGVRVIEHDGPSANLQVTSITGFVDGDILLVCNISQSFIFQVTGFSAAGGGLSIQHNAGGGTSLNCSQTFQVFDGDADTDCSPGASSAVDYCFTEVAAGNPQCDFGSLSPAYVVRPGSIQWYVGNNARGGTSLYRSVVVNRSGTATPNVELARDEIVEGVQGLALTYLEQGESAYTNAAGVGDWGRVLAARIELVMTGADGALGGGEIEGTDGAVLSRTVAHVVSLRNREGTL</sequence>
<proteinExistence type="predicted"/>
<keyword evidence="3" id="KW-1185">Reference proteome</keyword>
<accession>A0A087MII2</accession>
<organism evidence="2 3">
    <name type="scientific">Arenimonas donghaensis DSM 18148 = HO3-R19</name>
    <dbReference type="NCBI Taxonomy" id="1121014"/>
    <lineage>
        <taxon>Bacteria</taxon>
        <taxon>Pseudomonadati</taxon>
        <taxon>Pseudomonadota</taxon>
        <taxon>Gammaproteobacteria</taxon>
        <taxon>Lysobacterales</taxon>
        <taxon>Lysobacteraceae</taxon>
        <taxon>Arenimonas</taxon>
    </lineage>
</organism>
<dbReference type="AlphaFoldDB" id="A0A087MII2"/>
<comment type="caution">
    <text evidence="2">The sequence shown here is derived from an EMBL/GenBank/DDBJ whole genome shotgun (WGS) entry which is preliminary data.</text>
</comment>
<dbReference type="PROSITE" id="PS00409">
    <property type="entry name" value="PROKAR_NTER_METHYL"/>
    <property type="match status" value="1"/>
</dbReference>
<keyword evidence="1" id="KW-0472">Membrane</keyword>
<dbReference type="Proteomes" id="UP000029085">
    <property type="component" value="Unassembled WGS sequence"/>
</dbReference>
<dbReference type="RefSeq" id="WP_051924454.1">
    <property type="nucleotide sequence ID" value="NZ_AVCJ01000012.1"/>
</dbReference>
<dbReference type="STRING" id="1121014.N788_03475"/>
<name>A0A087MII2_9GAMM</name>
<keyword evidence="1" id="KW-0812">Transmembrane</keyword>
<feature type="transmembrane region" description="Helical" evidence="1">
    <location>
        <begin position="20"/>
        <end position="44"/>
    </location>
</feature>
<evidence type="ECO:0000313" key="2">
    <source>
        <dbReference type="EMBL" id="KFL36685.1"/>
    </source>
</evidence>
<gene>
    <name evidence="2" type="ORF">N788_03475</name>
</gene>
<protein>
    <recommendedName>
        <fullName evidence="4">Type IV pilus assembly protein PilW</fullName>
    </recommendedName>
</protein>
<reference evidence="3" key="1">
    <citation type="submission" date="2013-08" db="EMBL/GenBank/DDBJ databases">
        <title>Genome sequencing of Arenimonas donghaensis.</title>
        <authorList>
            <person name="Chen F."/>
            <person name="Wang G."/>
        </authorList>
    </citation>
    <scope>NUCLEOTIDE SEQUENCE [LARGE SCALE GENOMIC DNA]</scope>
    <source>
        <strain evidence="3">HO3-R19</strain>
    </source>
</reference>
<dbReference type="Pfam" id="PF07963">
    <property type="entry name" value="N_methyl"/>
    <property type="match status" value="1"/>
</dbReference>
<dbReference type="EMBL" id="AVCJ01000012">
    <property type="protein sequence ID" value="KFL36685.1"/>
    <property type="molecule type" value="Genomic_DNA"/>
</dbReference>
<dbReference type="OrthoDB" id="5296662at2"/>
<dbReference type="InterPro" id="IPR012902">
    <property type="entry name" value="N_methyl_site"/>
</dbReference>
<evidence type="ECO:0008006" key="4">
    <source>
        <dbReference type="Google" id="ProtNLM"/>
    </source>
</evidence>
<keyword evidence="1" id="KW-1133">Transmembrane helix</keyword>
<dbReference type="PATRIC" id="fig|1121014.3.peg.1372"/>
<reference evidence="2 3" key="2">
    <citation type="journal article" date="2015" name="Stand. Genomic Sci.">
        <title>High quality draft genomic sequence of Arenimonas donghaensis DSM 18148(T).</title>
        <authorList>
            <person name="Chen F."/>
            <person name="Wang H."/>
            <person name="Cao Y."/>
            <person name="Li X."/>
            <person name="Wang G."/>
        </authorList>
    </citation>
    <scope>NUCLEOTIDE SEQUENCE [LARGE SCALE GENOMIC DNA]</scope>
    <source>
        <strain evidence="2 3">HO3-R19</strain>
    </source>
</reference>
<evidence type="ECO:0000256" key="1">
    <source>
        <dbReference type="SAM" id="Phobius"/>
    </source>
</evidence>
<evidence type="ECO:0000313" key="3">
    <source>
        <dbReference type="Proteomes" id="UP000029085"/>
    </source>
</evidence>